<reference evidence="2 3" key="1">
    <citation type="submission" date="2015-03" db="EMBL/GenBank/DDBJ databases">
        <authorList>
            <person name="Murphy D."/>
        </authorList>
    </citation>
    <scope>NUCLEOTIDE SEQUENCE [LARGE SCALE GENOMIC DNA]</scope>
    <source>
        <strain evidence="2 3">PAP088</strain>
    </source>
</reference>
<dbReference type="EMBL" id="CSWP01000009">
    <property type="protein sequence ID" value="CPV66764.1"/>
    <property type="molecule type" value="Genomic_DNA"/>
</dbReference>
<proteinExistence type="predicted"/>
<feature type="region of interest" description="Disordered" evidence="1">
    <location>
        <begin position="65"/>
        <end position="91"/>
    </location>
</feature>
<protein>
    <submittedName>
        <fullName evidence="2">Uncharacterized protein</fullName>
    </submittedName>
</protein>
<dbReference type="AlphaFoldDB" id="A0A0U0ZT09"/>
<name>A0A0U0ZT09_9MYCO</name>
<gene>
    <name evidence="2" type="ORF">ERS075579_04071</name>
</gene>
<evidence type="ECO:0000313" key="3">
    <source>
        <dbReference type="Proteomes" id="UP000045782"/>
    </source>
</evidence>
<accession>A0A0U0ZT09</accession>
<evidence type="ECO:0000313" key="2">
    <source>
        <dbReference type="EMBL" id="CPV66764.1"/>
    </source>
</evidence>
<sequence length="91" mass="9738">MADFELREASTGAVLRVATPSRPDIAGPSLRFSAANRAAERSGVEVGRDDVVALIGSLQRWVDETASPPATPREFGLLPGLQMSDNWGDTR</sequence>
<dbReference type="RefSeq" id="WP_131724599.1">
    <property type="nucleotide sequence ID" value="NZ_CSWP01000009.1"/>
</dbReference>
<dbReference type="Proteomes" id="UP000045782">
    <property type="component" value="Unassembled WGS sequence"/>
</dbReference>
<evidence type="ECO:0000256" key="1">
    <source>
        <dbReference type="SAM" id="MobiDB-lite"/>
    </source>
</evidence>
<organism evidence="2 3">
    <name type="scientific">Mycobacteroides abscessus</name>
    <dbReference type="NCBI Taxonomy" id="36809"/>
    <lineage>
        <taxon>Bacteria</taxon>
        <taxon>Bacillati</taxon>
        <taxon>Actinomycetota</taxon>
        <taxon>Actinomycetes</taxon>
        <taxon>Mycobacteriales</taxon>
        <taxon>Mycobacteriaceae</taxon>
        <taxon>Mycobacteroides</taxon>
    </lineage>
</organism>